<dbReference type="PANTHER" id="PTHR30508:SF1">
    <property type="entry name" value="UPF0051 PROTEIN ABCI8, CHLOROPLASTIC-RELATED"/>
    <property type="match status" value="1"/>
</dbReference>
<proteinExistence type="inferred from homology"/>
<evidence type="ECO:0000313" key="3">
    <source>
        <dbReference type="EMBL" id="MDJ1128563.1"/>
    </source>
</evidence>
<comment type="caution">
    <text evidence="3">The sequence shown here is derived from an EMBL/GenBank/DDBJ whole genome shotgun (WGS) entry which is preliminary data.</text>
</comment>
<sequence length="376" mass="38649">MSDLRTLQHVNAAPAQTWNWLKINETAVGVPVPADVAAQVDADGWQPLVNTDVPEQAQGVLMGAGTQATGWIDACATQRATVTVPAASYAEEPVLVFLDAAQGTVAQTTVVLEEDASAQVLVCALGRETDAGTTGSALRLVLADGAEAEVDLLVAQGPGQRHVDDLGAALGEDARLTLRQYVLGSEQAAVGVAVELLGRNAALDANLRYVTRAAEATDVSYQSIHEGRKTRTDIVAAGVITGDGSKVLRATIDLAHGCKGAEGSEAETVVLAGDQVVNKTLPVILCSEDDVAGNHGATIGSLSEEQLFYLACRGLTEEDATGLMTTAIVDDAAASLPAEAAAAVVEWARWSLGPDAAESAATAAELAGHDLEEVPA</sequence>
<evidence type="ECO:0000313" key="4">
    <source>
        <dbReference type="Proteomes" id="UP001431693"/>
    </source>
</evidence>
<dbReference type="PANTHER" id="PTHR30508">
    <property type="entry name" value="FES CLUSTER ASSEMBLY PROTEIN SUF"/>
    <property type="match status" value="1"/>
</dbReference>
<evidence type="ECO:0000259" key="2">
    <source>
        <dbReference type="Pfam" id="PF01458"/>
    </source>
</evidence>
<dbReference type="InterPro" id="IPR000825">
    <property type="entry name" value="SUF_FeS_clus_asmbl_SufBD_core"/>
</dbReference>
<reference evidence="3" key="1">
    <citation type="submission" date="2023-05" db="EMBL/GenBank/DDBJ databases">
        <title>[olsenella] sp. nov., isolated from a pig farm feces dump.</title>
        <authorList>
            <person name="Chang Y.-H."/>
        </authorList>
    </citation>
    <scope>NUCLEOTIDE SEQUENCE</scope>
    <source>
        <strain evidence="3">YH-ols2217</strain>
    </source>
</reference>
<dbReference type="InterPro" id="IPR055346">
    <property type="entry name" value="Fe-S_cluster_assembly_SufBD"/>
</dbReference>
<dbReference type="SUPFAM" id="SSF101960">
    <property type="entry name" value="Stabilizer of iron transporter SufD"/>
    <property type="match status" value="1"/>
</dbReference>
<comment type="similarity">
    <text evidence="1">Belongs to the iron-sulfur cluster assembly SufBD family.</text>
</comment>
<gene>
    <name evidence="3" type="ORF">QJ043_00480</name>
</gene>
<dbReference type="InterPro" id="IPR037284">
    <property type="entry name" value="SUF_FeS_clus_asmbl_SufBD_sf"/>
</dbReference>
<organism evidence="3 4">
    <name type="scientific">Kribbibacterium absianum</name>
    <dbReference type="NCBI Taxonomy" id="3044210"/>
    <lineage>
        <taxon>Bacteria</taxon>
        <taxon>Bacillati</taxon>
        <taxon>Actinomycetota</taxon>
        <taxon>Coriobacteriia</taxon>
        <taxon>Coriobacteriales</taxon>
        <taxon>Kribbibacteriaceae</taxon>
        <taxon>Kribbibacterium</taxon>
    </lineage>
</organism>
<dbReference type="EMBL" id="JASJEX010000001">
    <property type="protein sequence ID" value="MDJ1128563.1"/>
    <property type="molecule type" value="Genomic_DNA"/>
</dbReference>
<dbReference type="RefSeq" id="WP_283712207.1">
    <property type="nucleotide sequence ID" value="NZ_JASJEW010000001.1"/>
</dbReference>
<keyword evidence="4" id="KW-1185">Reference proteome</keyword>
<accession>A0ABT6ZJ68</accession>
<protein>
    <submittedName>
        <fullName evidence="3">SufD family Fe-S cluster assembly protein</fullName>
    </submittedName>
</protein>
<evidence type="ECO:0000256" key="1">
    <source>
        <dbReference type="ARBA" id="ARBA00043967"/>
    </source>
</evidence>
<dbReference type="Proteomes" id="UP001431693">
    <property type="component" value="Unassembled WGS sequence"/>
</dbReference>
<dbReference type="Pfam" id="PF01458">
    <property type="entry name" value="SUFBD_core"/>
    <property type="match status" value="1"/>
</dbReference>
<name>A0ABT6ZJ68_9ACTN</name>
<feature type="domain" description="SUF system FeS cluster assembly SufBD core" evidence="2">
    <location>
        <begin position="101"/>
        <end position="327"/>
    </location>
</feature>